<evidence type="ECO:0000313" key="2">
    <source>
        <dbReference type="EMBL" id="GGL15731.1"/>
    </source>
</evidence>
<reference evidence="2" key="2">
    <citation type="submission" date="2020-09" db="EMBL/GenBank/DDBJ databases">
        <authorList>
            <person name="Sun Q."/>
            <person name="Zhou Y."/>
        </authorList>
    </citation>
    <scope>NUCLEOTIDE SEQUENCE</scope>
    <source>
        <strain evidence="2">CGMCC 4.7299</strain>
    </source>
</reference>
<dbReference type="AlphaFoldDB" id="A0A8J3C7N3"/>
<dbReference type="GO" id="GO:0016853">
    <property type="term" value="F:isomerase activity"/>
    <property type="evidence" value="ECO:0007669"/>
    <property type="project" value="UniProtKB-KW"/>
</dbReference>
<accession>A0A8J3C7N3</accession>
<dbReference type="Proteomes" id="UP000656042">
    <property type="component" value="Unassembled WGS sequence"/>
</dbReference>
<dbReference type="RefSeq" id="WP_189082507.1">
    <property type="nucleotide sequence ID" value="NZ_BMMX01000049.1"/>
</dbReference>
<dbReference type="EMBL" id="BMMX01000049">
    <property type="protein sequence ID" value="GGL15731.1"/>
    <property type="molecule type" value="Genomic_DNA"/>
</dbReference>
<reference evidence="2" key="1">
    <citation type="journal article" date="2014" name="Int. J. Syst. Evol. Microbiol.">
        <title>Complete genome sequence of Corynebacterium casei LMG S-19264T (=DSM 44701T), isolated from a smear-ripened cheese.</title>
        <authorList>
            <consortium name="US DOE Joint Genome Institute (JGI-PGF)"/>
            <person name="Walter F."/>
            <person name="Albersmeier A."/>
            <person name="Kalinowski J."/>
            <person name="Ruckert C."/>
        </authorList>
    </citation>
    <scope>NUCLEOTIDE SEQUENCE</scope>
    <source>
        <strain evidence="2">CGMCC 4.7299</strain>
    </source>
</reference>
<protein>
    <submittedName>
        <fullName evidence="2">Sugar phosphate isomerase</fullName>
    </submittedName>
</protein>
<keyword evidence="3" id="KW-1185">Reference proteome</keyword>
<gene>
    <name evidence="2" type="ORF">GCM10012284_57960</name>
</gene>
<dbReference type="InterPro" id="IPR050312">
    <property type="entry name" value="IolE/XylAMocC-like"/>
</dbReference>
<dbReference type="InterPro" id="IPR036237">
    <property type="entry name" value="Xyl_isomerase-like_sf"/>
</dbReference>
<name>A0A8J3C7N3_9ACTN</name>
<keyword evidence="2" id="KW-0413">Isomerase</keyword>
<dbReference type="InterPro" id="IPR013022">
    <property type="entry name" value="Xyl_isomerase-like_TIM-brl"/>
</dbReference>
<dbReference type="SUPFAM" id="SSF51658">
    <property type="entry name" value="Xylose isomerase-like"/>
    <property type="match status" value="1"/>
</dbReference>
<evidence type="ECO:0000259" key="1">
    <source>
        <dbReference type="Pfam" id="PF01261"/>
    </source>
</evidence>
<proteinExistence type="predicted"/>
<dbReference type="PANTHER" id="PTHR12110">
    <property type="entry name" value="HYDROXYPYRUVATE ISOMERASE"/>
    <property type="match status" value="1"/>
</dbReference>
<dbReference type="PANTHER" id="PTHR12110:SF21">
    <property type="entry name" value="XYLOSE ISOMERASE-LIKE TIM BARREL DOMAIN-CONTAINING PROTEIN"/>
    <property type="match status" value="1"/>
</dbReference>
<comment type="caution">
    <text evidence="2">The sequence shown here is derived from an EMBL/GenBank/DDBJ whole genome shotgun (WGS) entry which is preliminary data.</text>
</comment>
<sequence>MRLGAYTACLHDRSLEDTLRLLSDLRLTGAEINAGGFVPAPHLPVDDLLASKDAREDYLGRFDAAGIALTGLNANGNPLNPDPAVGPRHAADLRRAIEVAALLGVKRVVTMSGLPAGEPGGTVANWVVNPWDSQFLDVLDHQWDEVAIPFWRDIQARAADADVKVCIEMHPQNLVFNPATLIRLVERVGATHVGAEMDPSHLFWQGIDPVAAVRHLDGLVFHAAAKDTRINAEHVRIHGVLDDRFTRTPAGTHPVTLGGRNTLNRWPADPSWQFVAVGRGHDTAFWAGFLRALHAVDPDMAVNIEHEDTELDQVEGLRLAAQNLTAAAREAGV</sequence>
<dbReference type="Gene3D" id="3.20.20.150">
    <property type="entry name" value="Divalent-metal-dependent TIM barrel enzymes"/>
    <property type="match status" value="1"/>
</dbReference>
<evidence type="ECO:0000313" key="3">
    <source>
        <dbReference type="Proteomes" id="UP000656042"/>
    </source>
</evidence>
<dbReference type="Pfam" id="PF01261">
    <property type="entry name" value="AP_endonuc_2"/>
    <property type="match status" value="1"/>
</dbReference>
<feature type="domain" description="Xylose isomerase-like TIM barrel" evidence="1">
    <location>
        <begin position="48"/>
        <end position="318"/>
    </location>
</feature>
<organism evidence="2 3">
    <name type="scientific">Mangrovihabitans endophyticus</name>
    <dbReference type="NCBI Taxonomy" id="1751298"/>
    <lineage>
        <taxon>Bacteria</taxon>
        <taxon>Bacillati</taxon>
        <taxon>Actinomycetota</taxon>
        <taxon>Actinomycetes</taxon>
        <taxon>Micromonosporales</taxon>
        <taxon>Micromonosporaceae</taxon>
        <taxon>Mangrovihabitans</taxon>
    </lineage>
</organism>